<dbReference type="SUPFAM" id="SSF51735">
    <property type="entry name" value="NAD(P)-binding Rossmann-fold domains"/>
    <property type="match status" value="1"/>
</dbReference>
<dbReference type="STRING" id="888268.A0A1E5VL95"/>
<reference evidence="1 2" key="1">
    <citation type="submission" date="2016-09" db="EMBL/GenBank/DDBJ databases">
        <title>The draft genome of Dichanthelium oligosanthes: A C3 panicoid grass species.</title>
        <authorList>
            <person name="Studer A.J."/>
            <person name="Schnable J.C."/>
            <person name="Brutnell T.P."/>
        </authorList>
    </citation>
    <scope>NUCLEOTIDE SEQUENCE [LARGE SCALE GENOMIC DNA]</scope>
    <source>
        <strain evidence="2">cv. Kellogg 1175</strain>
        <tissue evidence="1">Leaf</tissue>
    </source>
</reference>
<dbReference type="EMBL" id="LWDX02036019">
    <property type="protein sequence ID" value="OEL25885.1"/>
    <property type="molecule type" value="Genomic_DNA"/>
</dbReference>
<organism evidence="1 2">
    <name type="scientific">Dichanthelium oligosanthes</name>
    <dbReference type="NCBI Taxonomy" id="888268"/>
    <lineage>
        <taxon>Eukaryota</taxon>
        <taxon>Viridiplantae</taxon>
        <taxon>Streptophyta</taxon>
        <taxon>Embryophyta</taxon>
        <taxon>Tracheophyta</taxon>
        <taxon>Spermatophyta</taxon>
        <taxon>Magnoliopsida</taxon>
        <taxon>Liliopsida</taxon>
        <taxon>Poales</taxon>
        <taxon>Poaceae</taxon>
        <taxon>PACMAD clade</taxon>
        <taxon>Panicoideae</taxon>
        <taxon>Panicodae</taxon>
        <taxon>Paniceae</taxon>
        <taxon>Dichantheliinae</taxon>
        <taxon>Dichanthelium</taxon>
    </lineage>
</organism>
<dbReference type="InterPro" id="IPR036291">
    <property type="entry name" value="NAD(P)-bd_dom_sf"/>
</dbReference>
<evidence type="ECO:0000313" key="1">
    <source>
        <dbReference type="EMBL" id="OEL25885.1"/>
    </source>
</evidence>
<keyword evidence="2" id="KW-1185">Reference proteome</keyword>
<protein>
    <submittedName>
        <fullName evidence="1">Uncharacterized protein</fullName>
    </submittedName>
</protein>
<proteinExistence type="predicted"/>
<dbReference type="AlphaFoldDB" id="A0A1E5VL95"/>
<comment type="caution">
    <text evidence="1">The sequence shown here is derived from an EMBL/GenBank/DDBJ whole genome shotgun (WGS) entry which is preliminary data.</text>
</comment>
<name>A0A1E5VL95_9POAL</name>
<dbReference type="Gene3D" id="3.40.50.720">
    <property type="entry name" value="NAD(P)-binding Rossmann-like Domain"/>
    <property type="match status" value="1"/>
</dbReference>
<gene>
    <name evidence="1" type="ORF">BAE44_0013096</name>
</gene>
<accession>A0A1E5VL95</accession>
<sequence>MKDEDPNTFMFGDKEVTIFRAKEPYKIPWNKNGVEYIVATYADESGDDYYEV</sequence>
<dbReference type="OrthoDB" id="679823at2759"/>
<evidence type="ECO:0000313" key="2">
    <source>
        <dbReference type="Proteomes" id="UP000095767"/>
    </source>
</evidence>
<dbReference type="Proteomes" id="UP000095767">
    <property type="component" value="Unassembled WGS sequence"/>
</dbReference>